<accession>A0A4R6MYU0</accession>
<name>A0A4R6MYU0_9BURK</name>
<keyword evidence="3" id="KW-1185">Reference proteome</keyword>
<feature type="chain" id="PRO_5020804258" description="TonB family protein" evidence="1">
    <location>
        <begin position="28"/>
        <end position="148"/>
    </location>
</feature>
<evidence type="ECO:0000313" key="2">
    <source>
        <dbReference type="EMBL" id="TDP07499.1"/>
    </source>
</evidence>
<keyword evidence="1" id="KW-0732">Signal</keyword>
<dbReference type="AlphaFoldDB" id="A0A4R6MYU0"/>
<gene>
    <name evidence="2" type="ORF">DFR39_10732</name>
</gene>
<organism evidence="2 3">
    <name type="scientific">Roseateles asaccharophilus</name>
    <dbReference type="NCBI Taxonomy" id="582607"/>
    <lineage>
        <taxon>Bacteria</taxon>
        <taxon>Pseudomonadati</taxon>
        <taxon>Pseudomonadota</taxon>
        <taxon>Betaproteobacteria</taxon>
        <taxon>Burkholderiales</taxon>
        <taxon>Sphaerotilaceae</taxon>
        <taxon>Roseateles</taxon>
    </lineage>
</organism>
<evidence type="ECO:0000313" key="3">
    <source>
        <dbReference type="Proteomes" id="UP000295357"/>
    </source>
</evidence>
<comment type="caution">
    <text evidence="2">The sequence shown here is derived from an EMBL/GenBank/DDBJ whole genome shotgun (WGS) entry which is preliminary data.</text>
</comment>
<sequence>MFTKKPATAAALLALCLSALLTAPAQAQRSTDLQRVEVSGQPTPRTDVAKACPDIGETLQRSLARVVHLERRTGTVNVDFSLREQAVTQVSSQGGPFEYHAAIRRAVRSLDCQGSTQATASYRFQIAFTQEDAAEQDGPRVAVLLPRH</sequence>
<dbReference type="RefSeq" id="WP_133604299.1">
    <property type="nucleotide sequence ID" value="NZ_JAUFPJ010000008.1"/>
</dbReference>
<proteinExistence type="predicted"/>
<feature type="signal peptide" evidence="1">
    <location>
        <begin position="1"/>
        <end position="27"/>
    </location>
</feature>
<evidence type="ECO:0000256" key="1">
    <source>
        <dbReference type="SAM" id="SignalP"/>
    </source>
</evidence>
<reference evidence="2 3" key="1">
    <citation type="submission" date="2019-03" db="EMBL/GenBank/DDBJ databases">
        <title>Genomic Encyclopedia of Type Strains, Phase IV (KMG-IV): sequencing the most valuable type-strain genomes for metagenomic binning, comparative biology and taxonomic classification.</title>
        <authorList>
            <person name="Goeker M."/>
        </authorList>
    </citation>
    <scope>NUCLEOTIDE SEQUENCE [LARGE SCALE GENOMIC DNA]</scope>
    <source>
        <strain evidence="2 3">DSM 25082</strain>
    </source>
</reference>
<dbReference type="OrthoDB" id="9154323at2"/>
<dbReference type="Proteomes" id="UP000295357">
    <property type="component" value="Unassembled WGS sequence"/>
</dbReference>
<protein>
    <recommendedName>
        <fullName evidence="4">TonB family protein</fullName>
    </recommendedName>
</protein>
<dbReference type="EMBL" id="SNXE01000007">
    <property type="protein sequence ID" value="TDP07499.1"/>
    <property type="molecule type" value="Genomic_DNA"/>
</dbReference>
<evidence type="ECO:0008006" key="4">
    <source>
        <dbReference type="Google" id="ProtNLM"/>
    </source>
</evidence>